<dbReference type="OrthoDB" id="1431247at2759"/>
<dbReference type="Pfam" id="PF00011">
    <property type="entry name" value="HSP20"/>
    <property type="match status" value="1"/>
</dbReference>
<organism evidence="4 5">
    <name type="scientific">Antrodiella citrinella</name>
    <dbReference type="NCBI Taxonomy" id="2447956"/>
    <lineage>
        <taxon>Eukaryota</taxon>
        <taxon>Fungi</taxon>
        <taxon>Dikarya</taxon>
        <taxon>Basidiomycota</taxon>
        <taxon>Agaricomycotina</taxon>
        <taxon>Agaricomycetes</taxon>
        <taxon>Polyporales</taxon>
        <taxon>Steccherinaceae</taxon>
        <taxon>Antrodiella</taxon>
    </lineage>
</organism>
<evidence type="ECO:0000313" key="4">
    <source>
        <dbReference type="EMBL" id="THH32398.1"/>
    </source>
</evidence>
<evidence type="ECO:0000256" key="1">
    <source>
        <dbReference type="PROSITE-ProRule" id="PRU00285"/>
    </source>
</evidence>
<dbReference type="EMBL" id="SGPM01000023">
    <property type="protein sequence ID" value="THH32398.1"/>
    <property type="molecule type" value="Genomic_DNA"/>
</dbReference>
<dbReference type="Proteomes" id="UP000308730">
    <property type="component" value="Unassembled WGS sequence"/>
</dbReference>
<evidence type="ECO:0000313" key="5">
    <source>
        <dbReference type="Proteomes" id="UP000308730"/>
    </source>
</evidence>
<dbReference type="PROSITE" id="PS01031">
    <property type="entry name" value="SHSP"/>
    <property type="match status" value="1"/>
</dbReference>
<sequence length="100" mass="11128">MTAMLELPGVKKSDLKINLSVCPYSRVRQVTISGRINPMMSSVSGYAVRERKFGEYRRVVVVPPDTKPGDIEIVMEDGILILRIPCGTPIPYEPPQELAL</sequence>
<reference evidence="4 5" key="1">
    <citation type="submission" date="2019-02" db="EMBL/GenBank/DDBJ databases">
        <title>Genome sequencing of the rare red list fungi Antrodiella citrinella (Flaviporus citrinellus).</title>
        <authorList>
            <person name="Buettner E."/>
            <person name="Kellner H."/>
        </authorList>
    </citation>
    <scope>NUCLEOTIDE SEQUENCE [LARGE SCALE GENOMIC DNA]</scope>
    <source>
        <strain evidence="4 5">DSM 108506</strain>
    </source>
</reference>
<proteinExistence type="inferred from homology"/>
<gene>
    <name evidence="4" type="ORF">EUX98_g1819</name>
</gene>
<feature type="domain" description="SHSP" evidence="3">
    <location>
        <begin position="1"/>
        <end position="100"/>
    </location>
</feature>
<dbReference type="InterPro" id="IPR002068">
    <property type="entry name" value="A-crystallin/Hsp20_dom"/>
</dbReference>
<keyword evidence="5" id="KW-1185">Reference proteome</keyword>
<dbReference type="CDD" id="cd06464">
    <property type="entry name" value="ACD_sHsps-like"/>
    <property type="match status" value="1"/>
</dbReference>
<protein>
    <recommendedName>
        <fullName evidence="3">SHSP domain-containing protein</fullName>
    </recommendedName>
</protein>
<accession>A0A4S4N3H4</accession>
<comment type="similarity">
    <text evidence="1 2">Belongs to the small heat shock protein (HSP20) family.</text>
</comment>
<dbReference type="Gene3D" id="2.60.40.790">
    <property type="match status" value="1"/>
</dbReference>
<dbReference type="SUPFAM" id="SSF49764">
    <property type="entry name" value="HSP20-like chaperones"/>
    <property type="match status" value="1"/>
</dbReference>
<comment type="caution">
    <text evidence="4">The sequence shown here is derived from an EMBL/GenBank/DDBJ whole genome shotgun (WGS) entry which is preliminary data.</text>
</comment>
<name>A0A4S4N3H4_9APHY</name>
<dbReference type="AlphaFoldDB" id="A0A4S4N3H4"/>
<dbReference type="InterPro" id="IPR008978">
    <property type="entry name" value="HSP20-like_chaperone"/>
</dbReference>
<evidence type="ECO:0000256" key="2">
    <source>
        <dbReference type="RuleBase" id="RU003616"/>
    </source>
</evidence>
<evidence type="ECO:0000259" key="3">
    <source>
        <dbReference type="PROSITE" id="PS01031"/>
    </source>
</evidence>